<dbReference type="AlphaFoldDB" id="A0A7X6N3C7"/>
<keyword evidence="15" id="KW-0175">Coiled coil</keyword>
<evidence type="ECO:0000313" key="16">
    <source>
        <dbReference type="EMBL" id="NKZ24547.1"/>
    </source>
</evidence>
<dbReference type="GO" id="GO:0045259">
    <property type="term" value="C:proton-transporting ATP synthase complex"/>
    <property type="evidence" value="ECO:0007669"/>
    <property type="project" value="UniProtKB-KW"/>
</dbReference>
<dbReference type="GO" id="GO:0046961">
    <property type="term" value="F:proton-transporting ATPase activity, rotational mechanism"/>
    <property type="evidence" value="ECO:0007669"/>
    <property type="project" value="TreeGrafter"/>
</dbReference>
<dbReference type="Gene3D" id="6.10.250.1580">
    <property type="match status" value="1"/>
</dbReference>
<dbReference type="EMBL" id="JAAXPN010000007">
    <property type="protein sequence ID" value="NKZ24547.1"/>
    <property type="molecule type" value="Genomic_DNA"/>
</dbReference>
<comment type="similarity">
    <text evidence="1 13 14">Belongs to the ATPase B chain family.</text>
</comment>
<keyword evidence="17" id="KW-1185">Reference proteome</keyword>
<dbReference type="InterPro" id="IPR005864">
    <property type="entry name" value="ATP_synth_F0_bsu_bac"/>
</dbReference>
<evidence type="ECO:0000256" key="6">
    <source>
        <dbReference type="ARBA" id="ARBA00022781"/>
    </source>
</evidence>
<dbReference type="InterPro" id="IPR050059">
    <property type="entry name" value="ATP_synthase_B_chain"/>
</dbReference>
<evidence type="ECO:0000256" key="9">
    <source>
        <dbReference type="ARBA" id="ARBA00023136"/>
    </source>
</evidence>
<dbReference type="SUPFAM" id="SSF81573">
    <property type="entry name" value="F1F0 ATP synthase subunit B, membrane domain"/>
    <property type="match status" value="1"/>
</dbReference>
<keyword evidence="7 13" id="KW-1133">Transmembrane helix</keyword>
<keyword evidence="3 13" id="KW-1003">Cell membrane</keyword>
<feature type="coiled-coil region" evidence="15">
    <location>
        <begin position="47"/>
        <end position="81"/>
    </location>
</feature>
<evidence type="ECO:0000256" key="2">
    <source>
        <dbReference type="ARBA" id="ARBA00022448"/>
    </source>
</evidence>
<dbReference type="CDD" id="cd06503">
    <property type="entry name" value="ATP-synt_Fo_b"/>
    <property type="match status" value="1"/>
</dbReference>
<dbReference type="PANTHER" id="PTHR33445">
    <property type="entry name" value="ATP SYNTHASE SUBUNIT B', CHLOROPLASTIC"/>
    <property type="match status" value="1"/>
</dbReference>
<evidence type="ECO:0000256" key="5">
    <source>
        <dbReference type="ARBA" id="ARBA00022692"/>
    </source>
</evidence>
<dbReference type="GO" id="GO:0005886">
    <property type="term" value="C:plasma membrane"/>
    <property type="evidence" value="ECO:0007669"/>
    <property type="project" value="UniProtKB-SubCell"/>
</dbReference>
<keyword evidence="6 13" id="KW-0375">Hydrogen ion transport</keyword>
<keyword evidence="5 13" id="KW-0812">Transmembrane</keyword>
<proteinExistence type="inferred from homology"/>
<dbReference type="RefSeq" id="WP_168722340.1">
    <property type="nucleotide sequence ID" value="NZ_JAAXPN010000007.1"/>
</dbReference>
<evidence type="ECO:0000256" key="15">
    <source>
        <dbReference type="SAM" id="Coils"/>
    </source>
</evidence>
<evidence type="ECO:0000256" key="14">
    <source>
        <dbReference type="RuleBase" id="RU003848"/>
    </source>
</evidence>
<comment type="subunit">
    <text evidence="13">F-type ATPases have 2 components, F(1) - the catalytic core - and F(0) - the membrane proton channel. F(1) has five subunits: alpha(3), beta(3), gamma(1), delta(1), epsilon(1). F(0) has three main subunits: a(1), b(2) and c(10-14). The alpha and beta chains form an alternating ring which encloses part of the gamma chain. F(1) is attached to F(0) by a central stalk formed by the gamma and epsilon chains, while a peripheral stalk is formed by the delta and b chains.</text>
</comment>
<protein>
    <recommendedName>
        <fullName evidence="13">ATP synthase subunit b</fullName>
    </recommendedName>
    <alternativeName>
        <fullName evidence="13">ATP synthase F(0) sector subunit b</fullName>
    </alternativeName>
    <alternativeName>
        <fullName evidence="13">ATPase subunit I</fullName>
    </alternativeName>
    <alternativeName>
        <fullName evidence="13">F-type ATPase subunit b</fullName>
        <shortName evidence="13">F-ATPase subunit b</shortName>
    </alternativeName>
</protein>
<keyword evidence="10 13" id="KW-0066">ATP synthesis</keyword>
<dbReference type="Pfam" id="PF00430">
    <property type="entry name" value="ATP-synt_B"/>
    <property type="match status" value="1"/>
</dbReference>
<keyword evidence="8 13" id="KW-0406">Ion transport</keyword>
<feature type="transmembrane region" description="Helical" evidence="13">
    <location>
        <begin position="12"/>
        <end position="35"/>
    </location>
</feature>
<accession>A0A7X6N3C7</accession>
<evidence type="ECO:0000256" key="10">
    <source>
        <dbReference type="ARBA" id="ARBA00023310"/>
    </source>
</evidence>
<dbReference type="GO" id="GO:0012505">
    <property type="term" value="C:endomembrane system"/>
    <property type="evidence" value="ECO:0007669"/>
    <property type="project" value="UniProtKB-SubCell"/>
</dbReference>
<evidence type="ECO:0000256" key="7">
    <source>
        <dbReference type="ARBA" id="ARBA00022989"/>
    </source>
</evidence>
<dbReference type="PANTHER" id="PTHR33445:SF1">
    <property type="entry name" value="ATP SYNTHASE SUBUNIT B"/>
    <property type="match status" value="1"/>
</dbReference>
<keyword evidence="4 13" id="KW-0138">CF(0)</keyword>
<evidence type="ECO:0000256" key="12">
    <source>
        <dbReference type="ARBA" id="ARBA00037847"/>
    </source>
</evidence>
<comment type="function">
    <text evidence="11 13">F(1)F(0) ATP synthase produces ATP from ADP in the presence of a proton or sodium gradient. F-type ATPases consist of two structural domains, F(1) containing the extramembraneous catalytic core and F(0) containing the membrane proton channel, linked together by a central stalk and a peripheral stalk. During catalysis, ATP synthesis in the catalytic domain of F(1) is coupled via a rotary mechanism of the central stalk subunits to proton translocation.</text>
</comment>
<evidence type="ECO:0000256" key="4">
    <source>
        <dbReference type="ARBA" id="ARBA00022547"/>
    </source>
</evidence>
<evidence type="ECO:0000256" key="3">
    <source>
        <dbReference type="ARBA" id="ARBA00022475"/>
    </source>
</evidence>
<evidence type="ECO:0000313" key="17">
    <source>
        <dbReference type="Proteomes" id="UP000549765"/>
    </source>
</evidence>
<comment type="function">
    <text evidence="13">Component of the F(0) channel, it forms part of the peripheral stalk, linking F(1) to F(0).</text>
</comment>
<dbReference type="InterPro" id="IPR002146">
    <property type="entry name" value="ATP_synth_b/b'su_bac/chlpt"/>
</dbReference>
<keyword evidence="9 13" id="KW-0472">Membrane</keyword>
<sequence length="172" mass="18932">MFSVDILASNQLYVGDMAFILVSFAILVVLVRIFAWGPVTKMMQERADKIAADIDSAEDARKEAEELAVKRQEQLKASRQEATTIVSDAKNQGNEQRQAIIDKAQTDASSLKVSAQAEIEQARRDALASVQNEVADLSVQIATKIIQKELKLDDQKALIDSYIEGLGTHNEA</sequence>
<comment type="caution">
    <text evidence="16">The sequence shown here is derived from an EMBL/GenBank/DDBJ whole genome shotgun (WGS) entry which is preliminary data.</text>
</comment>
<dbReference type="InterPro" id="IPR028987">
    <property type="entry name" value="ATP_synth_B-like_membr_sf"/>
</dbReference>
<organism evidence="16 17">
    <name type="scientific">Periweissella fabalis</name>
    <dbReference type="NCBI Taxonomy" id="1070421"/>
    <lineage>
        <taxon>Bacteria</taxon>
        <taxon>Bacillati</taxon>
        <taxon>Bacillota</taxon>
        <taxon>Bacilli</taxon>
        <taxon>Lactobacillales</taxon>
        <taxon>Lactobacillaceae</taxon>
        <taxon>Periweissella</taxon>
    </lineage>
</organism>
<dbReference type="Proteomes" id="UP000549765">
    <property type="component" value="Unassembled WGS sequence"/>
</dbReference>
<dbReference type="GO" id="GO:0046933">
    <property type="term" value="F:proton-transporting ATP synthase activity, rotational mechanism"/>
    <property type="evidence" value="ECO:0007669"/>
    <property type="project" value="UniProtKB-UniRule"/>
</dbReference>
<gene>
    <name evidence="13 16" type="primary">atpF</name>
    <name evidence="16" type="ORF">HF964_07035</name>
</gene>
<comment type="subcellular location">
    <subcellularLocation>
        <location evidence="13">Cell membrane</location>
        <topology evidence="13">Single-pass membrane protein</topology>
    </subcellularLocation>
    <subcellularLocation>
        <location evidence="12">Endomembrane system</location>
        <topology evidence="12">Single-pass membrane protein</topology>
    </subcellularLocation>
</comment>
<evidence type="ECO:0000256" key="11">
    <source>
        <dbReference type="ARBA" id="ARBA00025198"/>
    </source>
</evidence>
<evidence type="ECO:0000256" key="13">
    <source>
        <dbReference type="HAMAP-Rule" id="MF_01398"/>
    </source>
</evidence>
<dbReference type="NCBIfam" id="TIGR01144">
    <property type="entry name" value="ATP_synt_b"/>
    <property type="match status" value="1"/>
</dbReference>
<name>A0A7X6N3C7_9LACO</name>
<evidence type="ECO:0000256" key="8">
    <source>
        <dbReference type="ARBA" id="ARBA00023065"/>
    </source>
</evidence>
<reference evidence="16 17" key="1">
    <citation type="submission" date="2020-04" db="EMBL/GenBank/DDBJ databases">
        <title>MicrobeNet Type strains.</title>
        <authorList>
            <person name="Nicholson A.C."/>
        </authorList>
    </citation>
    <scope>NUCLEOTIDE SEQUENCE [LARGE SCALE GENOMIC DNA]</scope>
    <source>
        <strain evidence="16 17">CCUG 61472</strain>
    </source>
</reference>
<evidence type="ECO:0000256" key="1">
    <source>
        <dbReference type="ARBA" id="ARBA00005513"/>
    </source>
</evidence>
<keyword evidence="2 13" id="KW-0813">Transport</keyword>
<dbReference type="HAMAP" id="MF_01398">
    <property type="entry name" value="ATP_synth_b_bprime"/>
    <property type="match status" value="1"/>
</dbReference>